<feature type="region of interest" description="Disordered" evidence="1">
    <location>
        <begin position="534"/>
        <end position="558"/>
    </location>
</feature>
<feature type="region of interest" description="Disordered" evidence="1">
    <location>
        <begin position="576"/>
        <end position="608"/>
    </location>
</feature>
<dbReference type="VEuPathDB" id="MicrosporidiaDB:H312_00603"/>
<reference evidence="3" key="1">
    <citation type="submission" date="2013-02" db="EMBL/GenBank/DDBJ databases">
        <authorList>
            <consortium name="The Broad Institute Genome Sequencing Platform"/>
            <person name="Cuomo C."/>
            <person name="Becnel J."/>
            <person name="Sanscrainte N."/>
            <person name="Walker B."/>
            <person name="Young S.K."/>
            <person name="Zeng Q."/>
            <person name="Gargeya S."/>
            <person name="Fitzgerald M."/>
            <person name="Haas B."/>
            <person name="Abouelleil A."/>
            <person name="Alvarado L."/>
            <person name="Arachchi H.M."/>
            <person name="Berlin A.M."/>
            <person name="Chapman S.B."/>
            <person name="Dewar J."/>
            <person name="Goldberg J."/>
            <person name="Griggs A."/>
            <person name="Gujja S."/>
            <person name="Hansen M."/>
            <person name="Howarth C."/>
            <person name="Imamovic A."/>
            <person name="Larimer J."/>
            <person name="McCowan C."/>
            <person name="Murphy C."/>
            <person name="Neiman D."/>
            <person name="Pearson M."/>
            <person name="Priest M."/>
            <person name="Roberts A."/>
            <person name="Saif S."/>
            <person name="Shea T."/>
            <person name="Sisk P."/>
            <person name="Sykes S."/>
            <person name="Wortman J."/>
            <person name="Nusbaum C."/>
            <person name="Birren B."/>
        </authorList>
    </citation>
    <scope>NUCLEOTIDE SEQUENCE [LARGE SCALE GENOMIC DNA]</scope>
    <source>
        <strain evidence="3">PRA339</strain>
    </source>
</reference>
<evidence type="ECO:0000256" key="1">
    <source>
        <dbReference type="SAM" id="MobiDB-lite"/>
    </source>
</evidence>
<feature type="region of interest" description="Disordered" evidence="1">
    <location>
        <begin position="457"/>
        <end position="496"/>
    </location>
</feature>
<feature type="compositionally biased region" description="Polar residues" evidence="1">
    <location>
        <begin position="590"/>
        <end position="599"/>
    </location>
</feature>
<dbReference type="OrthoDB" id="10366394at2759"/>
<dbReference type="HOGENOM" id="CLU_377638_0_0_1"/>
<evidence type="ECO:0000313" key="2">
    <source>
        <dbReference type="EMBL" id="KCZ81960.1"/>
    </source>
</evidence>
<protein>
    <submittedName>
        <fullName evidence="2">Uncharacterized protein</fullName>
    </submittedName>
</protein>
<evidence type="ECO:0000313" key="3">
    <source>
        <dbReference type="Proteomes" id="UP000030655"/>
    </source>
</evidence>
<accession>A0A059F439</accession>
<name>A0A059F439_9MICR</name>
<feature type="region of interest" description="Disordered" evidence="1">
    <location>
        <begin position="36"/>
        <end position="68"/>
    </location>
</feature>
<feature type="compositionally biased region" description="Basic and acidic residues" evidence="1">
    <location>
        <begin position="548"/>
        <end position="558"/>
    </location>
</feature>
<keyword evidence="3" id="KW-1185">Reference proteome</keyword>
<feature type="compositionally biased region" description="Polar residues" evidence="1">
    <location>
        <begin position="457"/>
        <end position="474"/>
    </location>
</feature>
<gene>
    <name evidence="2" type="ORF">H312_00603</name>
</gene>
<feature type="region of interest" description="Disordered" evidence="1">
    <location>
        <begin position="121"/>
        <end position="144"/>
    </location>
</feature>
<organism evidence="2 3">
    <name type="scientific">Anncaliia algerae PRA339</name>
    <dbReference type="NCBI Taxonomy" id="1288291"/>
    <lineage>
        <taxon>Eukaryota</taxon>
        <taxon>Fungi</taxon>
        <taxon>Fungi incertae sedis</taxon>
        <taxon>Microsporidia</taxon>
        <taxon>Tubulinosematoidea</taxon>
        <taxon>Tubulinosematidae</taxon>
        <taxon>Anncaliia</taxon>
    </lineage>
</organism>
<feature type="compositionally biased region" description="Basic and acidic residues" evidence="1">
    <location>
        <begin position="576"/>
        <end position="589"/>
    </location>
</feature>
<feature type="compositionally biased region" description="Basic and acidic residues" evidence="1">
    <location>
        <begin position="121"/>
        <end position="131"/>
    </location>
</feature>
<dbReference type="Proteomes" id="UP000030655">
    <property type="component" value="Unassembled WGS sequence"/>
</dbReference>
<feature type="compositionally biased region" description="Polar residues" evidence="1">
    <location>
        <begin position="41"/>
        <end position="63"/>
    </location>
</feature>
<dbReference type="EMBL" id="KK365134">
    <property type="protein sequence ID" value="KCZ81960.1"/>
    <property type="molecule type" value="Genomic_DNA"/>
</dbReference>
<dbReference type="AlphaFoldDB" id="A0A059F439"/>
<proteinExistence type="predicted"/>
<sequence>MEIINSATTKEDLELSFDKKQQIKDESEDIKKVIENEDSESLINTQSSKESENISDNILPNKSNESENMDDKLTQEVINSSKINQSCYETKINDSKPIKTKDKIKRQSSFVEIRKIFESNESKNQATEKNKTTSRSNSFRSRNLEETNLHDIKYSKYTPVKYITPHNRLRHNDNCDKNNKEKEAIESMSPEEAAIYFKTNFTEKRQMFDKAKEEIPKPMGLLKIRGSIILNNNSSTKDTTSTAENEEERCESMNKSFRMNHNDKYLTSKSKVLRSNSSLGNPVTDTVNNIPLRMKYNNYSIERNPNRHTSLYHQFNPQCKRSTHSSTLDCKNINKTKVPLASSITSGSNFTPLLHKKEDKSIPVKSTLESKRHVILHMKNKNSTKQKDNKGILENDKPLVECECLKNDSLVDKSTHSTSKESIELKLPDFKQGKKYEEEMEALNSLLQEFSIYDNSTKNTESQKNSNEGSTFINVTDKESLNSNENSTTDLKDNKNTTEEEAFKLEEKSNVTGKKPGLLGTFLRKLGIFTNKKSEKESGKNKKSFVTNKKENKNELKNSKKTEEIFSERKIKNKESFIKGTKSDEHSVDPTKSNDTTSNSKDELDIQSDEFNDSFESAVSSYEDLPVEKDANNHKIKEETLSSMILQRNTTSKELKDSFHLTNSGKIIKDKNISEDENILENNETFSSEKLAEDGTNEIKPVNTCYINLDKSIRKPLSLQTTYSNNSGVRITDI</sequence>
<reference evidence="2 3" key="2">
    <citation type="submission" date="2014-03" db="EMBL/GenBank/DDBJ databases">
        <title>The Genome Sequence of Anncaliia algerae insect isolate PRA339.</title>
        <authorList>
            <consortium name="The Broad Institute Genome Sequencing Platform"/>
            <consortium name="The Broad Institute Genome Sequencing Center for Infectious Disease"/>
            <person name="Cuomo C."/>
            <person name="Becnel J."/>
            <person name="Sanscrainte N."/>
            <person name="Walker B."/>
            <person name="Young S.K."/>
            <person name="Zeng Q."/>
            <person name="Gargeya S."/>
            <person name="Fitzgerald M."/>
            <person name="Haas B."/>
            <person name="Abouelleil A."/>
            <person name="Alvarado L."/>
            <person name="Arachchi H.M."/>
            <person name="Berlin A.M."/>
            <person name="Chapman S.B."/>
            <person name="Dewar J."/>
            <person name="Goldberg J."/>
            <person name="Griggs A."/>
            <person name="Gujja S."/>
            <person name="Hansen M."/>
            <person name="Howarth C."/>
            <person name="Imamovic A."/>
            <person name="Larimer J."/>
            <person name="McCowan C."/>
            <person name="Murphy C."/>
            <person name="Neiman D."/>
            <person name="Pearson M."/>
            <person name="Priest M."/>
            <person name="Roberts A."/>
            <person name="Saif S."/>
            <person name="Shea T."/>
            <person name="Sisk P."/>
            <person name="Sykes S."/>
            <person name="Wortman J."/>
            <person name="Nusbaum C."/>
            <person name="Birren B."/>
        </authorList>
    </citation>
    <scope>NUCLEOTIDE SEQUENCE [LARGE SCALE GENOMIC DNA]</scope>
    <source>
        <strain evidence="2 3">PRA339</strain>
    </source>
</reference>